<protein>
    <submittedName>
        <fullName evidence="1">Phosphonate transport system substrate-binding protein</fullName>
    </submittedName>
</protein>
<evidence type="ECO:0000313" key="1">
    <source>
        <dbReference type="EMBL" id="SNZ20357.1"/>
    </source>
</evidence>
<dbReference type="PANTHER" id="PTHR35841">
    <property type="entry name" value="PHOSPHONATES-BINDING PERIPLASMIC PROTEIN"/>
    <property type="match status" value="1"/>
</dbReference>
<evidence type="ECO:0000313" key="2">
    <source>
        <dbReference type="Proteomes" id="UP000219439"/>
    </source>
</evidence>
<proteinExistence type="predicted"/>
<dbReference type="Pfam" id="PF12974">
    <property type="entry name" value="Phosphonate-bd"/>
    <property type="match status" value="1"/>
</dbReference>
<organism evidence="1 2">
    <name type="scientific">Cohaesibacter gelatinilyticus</name>
    <dbReference type="NCBI Taxonomy" id="372072"/>
    <lineage>
        <taxon>Bacteria</taxon>
        <taxon>Pseudomonadati</taxon>
        <taxon>Pseudomonadota</taxon>
        <taxon>Alphaproteobacteria</taxon>
        <taxon>Hyphomicrobiales</taxon>
        <taxon>Cohaesibacteraceae</taxon>
    </lineage>
</organism>
<dbReference type="RefSeq" id="WP_210200916.1">
    <property type="nucleotide sequence ID" value="NZ_OBEL01000004.1"/>
</dbReference>
<keyword evidence="2" id="KW-1185">Reference proteome</keyword>
<sequence>MITKPSYNSPQMVPYSGHLRRACWMVSLALVSCFATTHGQASENKTLIFGIVPQQSATRLAQAWVPMMKHLSERTGVKITFATAKDIPSFEACLAKGAYDLAYMNPYHFTVFNKADGYRAFARQADKKLKGIIIIPKSSDYQSLEQLNKMEIAFPSPAAFGASVIPRAEMKQRNMNVSPVYVRSHDSVYRSVAAGLFPAGGGVMRTFGNIPQGIRDKLRILYKTDGYTPHAFAAHARISPDIVQKITATMADMNIQRDPVLKSLGMKAFSIAKDSDWDDVRSLNLTDKQTEIIKDNSLQCHSG</sequence>
<accession>A0A285PGG6</accession>
<dbReference type="Gene3D" id="3.40.190.10">
    <property type="entry name" value="Periplasmic binding protein-like II"/>
    <property type="match status" value="2"/>
</dbReference>
<dbReference type="Proteomes" id="UP000219439">
    <property type="component" value="Unassembled WGS sequence"/>
</dbReference>
<dbReference type="PANTHER" id="PTHR35841:SF1">
    <property type="entry name" value="PHOSPHONATES-BINDING PERIPLASMIC PROTEIN"/>
    <property type="match status" value="1"/>
</dbReference>
<reference evidence="1 2" key="1">
    <citation type="submission" date="2017-09" db="EMBL/GenBank/DDBJ databases">
        <authorList>
            <person name="Ehlers B."/>
            <person name="Leendertz F.H."/>
        </authorList>
    </citation>
    <scope>NUCLEOTIDE SEQUENCE [LARGE SCALE GENOMIC DNA]</scope>
    <source>
        <strain evidence="1 2">DSM 18289</strain>
    </source>
</reference>
<dbReference type="SUPFAM" id="SSF53850">
    <property type="entry name" value="Periplasmic binding protein-like II"/>
    <property type="match status" value="1"/>
</dbReference>
<dbReference type="PROSITE" id="PS51257">
    <property type="entry name" value="PROKAR_LIPOPROTEIN"/>
    <property type="match status" value="1"/>
</dbReference>
<dbReference type="AlphaFoldDB" id="A0A285PGG6"/>
<gene>
    <name evidence="1" type="ORF">SAMN06265368_3460</name>
</gene>
<name>A0A285PGG6_9HYPH</name>
<dbReference type="EMBL" id="OBEL01000004">
    <property type="protein sequence ID" value="SNZ20357.1"/>
    <property type="molecule type" value="Genomic_DNA"/>
</dbReference>